<accession>A0A8C5EF25</accession>
<keyword evidence="3" id="KW-0325">Glycoprotein</keyword>
<dbReference type="InterPro" id="IPR052598">
    <property type="entry name" value="IgSF_CEA-related"/>
</dbReference>
<dbReference type="SMART" id="SM00408">
    <property type="entry name" value="IGc2"/>
    <property type="match status" value="2"/>
</dbReference>
<reference evidence="6" key="2">
    <citation type="submission" date="2025-08" db="UniProtKB">
        <authorList>
            <consortium name="Ensembl"/>
        </authorList>
    </citation>
    <scope>IDENTIFICATION</scope>
</reference>
<dbReference type="Pfam" id="PF13927">
    <property type="entry name" value="Ig_3"/>
    <property type="match status" value="2"/>
</dbReference>
<dbReference type="SUPFAM" id="SSF48726">
    <property type="entry name" value="Immunoglobulin"/>
    <property type="match status" value="2"/>
</dbReference>
<evidence type="ECO:0000256" key="4">
    <source>
        <dbReference type="ARBA" id="ARBA00023319"/>
    </source>
</evidence>
<dbReference type="InterPro" id="IPR007110">
    <property type="entry name" value="Ig-like_dom"/>
</dbReference>
<evidence type="ECO:0000256" key="1">
    <source>
        <dbReference type="ARBA" id="ARBA00022729"/>
    </source>
</evidence>
<dbReference type="InterPro" id="IPR003598">
    <property type="entry name" value="Ig_sub2"/>
</dbReference>
<proteinExistence type="predicted"/>
<dbReference type="PANTHER" id="PTHR44337">
    <property type="entry name" value="CARCINOEMBRYONIC ANTIGEN-RELATED CELL ADHESION MOLECULE 8"/>
    <property type="match status" value="1"/>
</dbReference>
<protein>
    <recommendedName>
        <fullName evidence="5">Ig-like domain-containing protein</fullName>
    </recommendedName>
</protein>
<keyword evidence="2" id="KW-1015">Disulfide bond</keyword>
<organism evidence="6 7">
    <name type="scientific">Gouania willdenowi</name>
    <name type="common">Blunt-snouted clingfish</name>
    <name type="synonym">Lepadogaster willdenowi</name>
    <dbReference type="NCBI Taxonomy" id="441366"/>
    <lineage>
        <taxon>Eukaryota</taxon>
        <taxon>Metazoa</taxon>
        <taxon>Chordata</taxon>
        <taxon>Craniata</taxon>
        <taxon>Vertebrata</taxon>
        <taxon>Euteleostomi</taxon>
        <taxon>Actinopterygii</taxon>
        <taxon>Neopterygii</taxon>
        <taxon>Teleostei</taxon>
        <taxon>Neoteleostei</taxon>
        <taxon>Acanthomorphata</taxon>
        <taxon>Ovalentaria</taxon>
        <taxon>Blenniimorphae</taxon>
        <taxon>Blenniiformes</taxon>
        <taxon>Gobiesocoidei</taxon>
        <taxon>Gobiesocidae</taxon>
        <taxon>Gobiesocinae</taxon>
        <taxon>Gouania</taxon>
    </lineage>
</organism>
<dbReference type="PROSITE" id="PS50835">
    <property type="entry name" value="IG_LIKE"/>
    <property type="match status" value="2"/>
</dbReference>
<name>A0A8C5EF25_GOUWI</name>
<keyword evidence="4" id="KW-0393">Immunoglobulin domain</keyword>
<evidence type="ECO:0000259" key="5">
    <source>
        <dbReference type="PROSITE" id="PS50835"/>
    </source>
</evidence>
<dbReference type="Ensembl" id="ENSGWIT00000021970.1">
    <property type="protein sequence ID" value="ENSGWIP00000019973.1"/>
    <property type="gene ID" value="ENSGWIG00000010873.1"/>
</dbReference>
<evidence type="ECO:0000313" key="7">
    <source>
        <dbReference type="Proteomes" id="UP000694680"/>
    </source>
</evidence>
<dbReference type="AlphaFoldDB" id="A0A8C5EF25"/>
<sequence>MYFLTVTSFFPHTVPVSNVSLRANAIDLVEHSDTAVLMCSVSKGTSLSYKWLKDDSMITAGGNVELSDGNVNLTINNVTRFDGGSYICNVSNGLNHEASQPVYLNVSYGPLDVSISGPKSVNENSSVTLNCSAISRPESTYHWYLDNNSNPISNESVLTFTATDQHKGSYICEARNPVTNITKSETHMFTIATSIIHLPSQAGVMLTTLFGLIATRLFY</sequence>
<dbReference type="CDD" id="cd00096">
    <property type="entry name" value="Ig"/>
    <property type="match status" value="1"/>
</dbReference>
<dbReference type="Gene3D" id="2.60.40.10">
    <property type="entry name" value="Immunoglobulins"/>
    <property type="match status" value="2"/>
</dbReference>
<dbReference type="PANTHER" id="PTHR44337:SF20">
    <property type="entry name" value="CARCINOEMBRYONIC ANTIGEN-RELATED CELL ADHESION MOLECULE 5-RELATED"/>
    <property type="match status" value="1"/>
</dbReference>
<reference evidence="6" key="3">
    <citation type="submission" date="2025-09" db="UniProtKB">
        <authorList>
            <consortium name="Ensembl"/>
        </authorList>
    </citation>
    <scope>IDENTIFICATION</scope>
</reference>
<evidence type="ECO:0000256" key="3">
    <source>
        <dbReference type="ARBA" id="ARBA00023180"/>
    </source>
</evidence>
<dbReference type="InterPro" id="IPR036179">
    <property type="entry name" value="Ig-like_dom_sf"/>
</dbReference>
<dbReference type="Proteomes" id="UP000694680">
    <property type="component" value="Chromosome 16"/>
</dbReference>
<dbReference type="InterPro" id="IPR003599">
    <property type="entry name" value="Ig_sub"/>
</dbReference>
<evidence type="ECO:0000256" key="2">
    <source>
        <dbReference type="ARBA" id="ARBA00023157"/>
    </source>
</evidence>
<keyword evidence="7" id="KW-1185">Reference proteome</keyword>
<reference evidence="6" key="1">
    <citation type="submission" date="2020-06" db="EMBL/GenBank/DDBJ databases">
        <authorList>
            <consortium name="Wellcome Sanger Institute Data Sharing"/>
        </authorList>
    </citation>
    <scope>NUCLEOTIDE SEQUENCE [LARGE SCALE GENOMIC DNA]</scope>
</reference>
<evidence type="ECO:0000313" key="6">
    <source>
        <dbReference type="Ensembl" id="ENSGWIP00000019973.1"/>
    </source>
</evidence>
<dbReference type="InterPro" id="IPR013783">
    <property type="entry name" value="Ig-like_fold"/>
</dbReference>
<dbReference type="SMART" id="SM00409">
    <property type="entry name" value="IG"/>
    <property type="match status" value="2"/>
</dbReference>
<feature type="domain" description="Ig-like" evidence="5">
    <location>
        <begin position="11"/>
        <end position="107"/>
    </location>
</feature>
<feature type="domain" description="Ig-like" evidence="5">
    <location>
        <begin position="110"/>
        <end position="190"/>
    </location>
</feature>
<keyword evidence="1" id="KW-0732">Signal</keyword>